<dbReference type="GO" id="GO:0016829">
    <property type="term" value="F:lyase activity"/>
    <property type="evidence" value="ECO:0007669"/>
    <property type="project" value="InterPro"/>
</dbReference>
<accession>A0A1I1JDD3</accession>
<reference evidence="4 5" key="1">
    <citation type="submission" date="2016-10" db="EMBL/GenBank/DDBJ databases">
        <authorList>
            <person name="de Groot N.N."/>
        </authorList>
    </citation>
    <scope>NUCLEOTIDE SEQUENCE [LARGE SCALE GENOMIC DNA]</scope>
    <source>
        <strain evidence="4 5">DSM 22900</strain>
    </source>
</reference>
<organism evidence="4 5">
    <name type="scientific">Parapedobacter composti</name>
    <dbReference type="NCBI Taxonomy" id="623281"/>
    <lineage>
        <taxon>Bacteria</taxon>
        <taxon>Pseudomonadati</taxon>
        <taxon>Bacteroidota</taxon>
        <taxon>Sphingobacteriia</taxon>
        <taxon>Sphingobacteriales</taxon>
        <taxon>Sphingobacteriaceae</taxon>
        <taxon>Parapedobacter</taxon>
    </lineage>
</organism>
<dbReference type="Proteomes" id="UP000199577">
    <property type="component" value="Unassembled WGS sequence"/>
</dbReference>
<dbReference type="Pfam" id="PF07940">
    <property type="entry name" value="Hepar_II_III_C"/>
    <property type="match status" value="1"/>
</dbReference>
<evidence type="ECO:0000313" key="4">
    <source>
        <dbReference type="EMBL" id="SFC43973.1"/>
    </source>
</evidence>
<name>A0A1I1JDD3_9SPHI</name>
<evidence type="ECO:0000256" key="2">
    <source>
        <dbReference type="SAM" id="SignalP"/>
    </source>
</evidence>
<dbReference type="InterPro" id="IPR012480">
    <property type="entry name" value="Hepar_II_III_C"/>
</dbReference>
<dbReference type="InterPro" id="IPR008929">
    <property type="entry name" value="Chondroitin_lyas"/>
</dbReference>
<evidence type="ECO:0000259" key="3">
    <source>
        <dbReference type="Pfam" id="PF07940"/>
    </source>
</evidence>
<dbReference type="EMBL" id="FOLL01000011">
    <property type="protein sequence ID" value="SFC43973.1"/>
    <property type="molecule type" value="Genomic_DNA"/>
</dbReference>
<evidence type="ECO:0000256" key="1">
    <source>
        <dbReference type="ARBA" id="ARBA00004196"/>
    </source>
</evidence>
<protein>
    <submittedName>
        <fullName evidence="4">Heparinase II/III-like protein</fullName>
    </submittedName>
</protein>
<feature type="signal peptide" evidence="2">
    <location>
        <begin position="1"/>
        <end position="26"/>
    </location>
</feature>
<dbReference type="Gene3D" id="1.50.10.100">
    <property type="entry name" value="Chondroitin AC/alginate lyase"/>
    <property type="match status" value="1"/>
</dbReference>
<dbReference type="GO" id="GO:0030313">
    <property type="term" value="C:cell envelope"/>
    <property type="evidence" value="ECO:0007669"/>
    <property type="project" value="UniProtKB-SubCell"/>
</dbReference>
<comment type="subcellular location">
    <subcellularLocation>
        <location evidence="1">Cell envelope</location>
    </subcellularLocation>
</comment>
<dbReference type="AlphaFoldDB" id="A0A1I1JDD3"/>
<feature type="domain" description="Heparinase II/III-like C-terminal" evidence="3">
    <location>
        <begin position="423"/>
        <end position="584"/>
    </location>
</feature>
<dbReference type="SUPFAM" id="SSF48230">
    <property type="entry name" value="Chondroitin AC/alginate lyase"/>
    <property type="match status" value="1"/>
</dbReference>
<gene>
    <name evidence="4" type="ORF">SAMN05421747_11136</name>
</gene>
<keyword evidence="5" id="KW-1185">Reference proteome</keyword>
<proteinExistence type="predicted"/>
<evidence type="ECO:0000313" key="5">
    <source>
        <dbReference type="Proteomes" id="UP000199577"/>
    </source>
</evidence>
<dbReference type="STRING" id="623281.SAMN05421747_11136"/>
<feature type="chain" id="PRO_5011475324" evidence="2">
    <location>
        <begin position="27"/>
        <end position="648"/>
    </location>
</feature>
<sequence>MTGMNKIVNKLLTGALALLMCHYAVCTENRNLLQNAATESQVRTSLILNQEWVPYPDYTDREAWSRLTDVVSEQLIAEGEKYLDFEWRVVKATDYIEFERSGSRATMETPFGANSNALSALVLAELCEGKGRFLDQIVNGVWLFSEMSSWALSAHLPGPQRSHRSLPDDSGHVIDLAAGDIGSLLSWTYHFFKASFDEVNPSISHRLLNTLKERILETYMARDDFWWQAFNLKAGAMVNNWNPWCNFNVLACFLLLEDDPEKLAAGVYRTMRSVDAFINYNHSDGACEEGPSYWSHAAGKLYDYLQLLSYATAERITIFHEPIVRNMGEYIARSYVGDGWVVNFADASAKGGGNMSLIYRYGQAVNSTEMQQFAGYLYNRSGKRFSIAVGRDVFRALEAMAGYPGLSITEPALPTFKFAWYAETEFCYLKNEDGLFLAAKGGHNNESHNHNDIGTFSLYIKHIPFFVDAGVGTYTRQTFSNERYSIWTMQSAYHNVPRINGFDQRFGASYRSREVRFDERKMEFSLDIAGAYPSEAKVKQWKRRYRLDGKTVYITDEYRLAEAARPNQLHFLTWAKPDLSIQGEARLTKEGKQATLFYNPNQFSAETEVIELSDPRLTGVWGECIYRLVLKEKKARTKGTYRFRISAL</sequence>
<keyword evidence="2" id="KW-0732">Signal</keyword>
<dbReference type="Gene3D" id="2.70.98.70">
    <property type="match status" value="1"/>
</dbReference>